<keyword evidence="2" id="KW-0732">Signal</keyword>
<evidence type="ECO:0000313" key="3">
    <source>
        <dbReference type="EMBL" id="MDC0675073.1"/>
    </source>
</evidence>
<feature type="region of interest" description="Disordered" evidence="1">
    <location>
        <begin position="22"/>
        <end position="80"/>
    </location>
</feature>
<comment type="caution">
    <text evidence="3">The sequence shown here is derived from an EMBL/GenBank/DDBJ whole genome shotgun (WGS) entry which is preliminary data.</text>
</comment>
<keyword evidence="4" id="KW-1185">Reference proteome</keyword>
<gene>
    <name evidence="3" type="ORF">POL58_45440</name>
</gene>
<evidence type="ECO:0000256" key="1">
    <source>
        <dbReference type="SAM" id="MobiDB-lite"/>
    </source>
</evidence>
<evidence type="ECO:0000313" key="4">
    <source>
        <dbReference type="Proteomes" id="UP001217838"/>
    </source>
</evidence>
<dbReference type="Proteomes" id="UP001217838">
    <property type="component" value="Unassembled WGS sequence"/>
</dbReference>
<organism evidence="3 4">
    <name type="scientific">Nannocystis radixulma</name>
    <dbReference type="NCBI Taxonomy" id="2995305"/>
    <lineage>
        <taxon>Bacteria</taxon>
        <taxon>Pseudomonadati</taxon>
        <taxon>Myxococcota</taxon>
        <taxon>Polyangia</taxon>
        <taxon>Nannocystales</taxon>
        <taxon>Nannocystaceae</taxon>
        <taxon>Nannocystis</taxon>
    </lineage>
</organism>
<proteinExistence type="predicted"/>
<evidence type="ECO:0000256" key="2">
    <source>
        <dbReference type="SAM" id="SignalP"/>
    </source>
</evidence>
<protein>
    <submittedName>
        <fullName evidence="3">Uncharacterized protein</fullName>
    </submittedName>
</protein>
<feature type="chain" id="PRO_5046704358" evidence="2">
    <location>
        <begin position="18"/>
        <end position="315"/>
    </location>
</feature>
<accession>A0ABT5BLN1</accession>
<reference evidence="3 4" key="1">
    <citation type="submission" date="2022-11" db="EMBL/GenBank/DDBJ databases">
        <title>Minimal conservation of predation-associated metabolite biosynthetic gene clusters underscores biosynthetic potential of Myxococcota including descriptions for ten novel species: Archangium lansinium sp. nov., Myxococcus landrumus sp. nov., Nannocystis bai.</title>
        <authorList>
            <person name="Ahearne A."/>
            <person name="Stevens C."/>
            <person name="Dowd S."/>
        </authorList>
    </citation>
    <scope>NUCLEOTIDE SEQUENCE [LARGE SCALE GENOMIC DNA]</scope>
    <source>
        <strain evidence="3 4">NCELM</strain>
    </source>
</reference>
<dbReference type="RefSeq" id="WP_272009792.1">
    <property type="nucleotide sequence ID" value="NZ_JAQNDN010000027.1"/>
</dbReference>
<name>A0ABT5BLN1_9BACT</name>
<dbReference type="EMBL" id="JAQNDN010000027">
    <property type="protein sequence ID" value="MDC0675073.1"/>
    <property type="molecule type" value="Genomic_DNA"/>
</dbReference>
<feature type="compositionally biased region" description="Low complexity" evidence="1">
    <location>
        <begin position="24"/>
        <end position="70"/>
    </location>
</feature>
<sequence length="315" mass="32365">MSIARSLVLLACLAACGPEVPMETASTGPGTSTTDPGTTTAPGTSTTTTSPSPTTTTGDPTTVDPSTVTTEPGNFITPPDGGGGCIAPFGEYEVRCYQCDPWAQQCFADQKCVPARDIDDGPWTDSFCVPLDAEPAGPGEPCTIESSPTSFIDTCDLHSICFGVDPDTLAPVCVPLCSGSPDAPECPDGSACVIADNLIPCLPTCDPLASTCPMGQVCSPDSFFVPTNFVCFTADVGALKQQFEPCDGPSTCAAGLACADAGLAVECDPQQSATCCLPYCDLDQPTCPGVMQQCQPFFPDPPPPELAHVGLCRLP</sequence>
<feature type="signal peptide" evidence="2">
    <location>
        <begin position="1"/>
        <end position="17"/>
    </location>
</feature>